<dbReference type="AlphaFoldDB" id="A0AAV9A5Y1"/>
<reference evidence="1" key="2">
    <citation type="submission" date="2023-06" db="EMBL/GenBank/DDBJ databases">
        <authorList>
            <person name="Ma L."/>
            <person name="Liu K.-W."/>
            <person name="Li Z."/>
            <person name="Hsiao Y.-Y."/>
            <person name="Qi Y."/>
            <person name="Fu T."/>
            <person name="Tang G."/>
            <person name="Zhang D."/>
            <person name="Sun W.-H."/>
            <person name="Liu D.-K."/>
            <person name="Li Y."/>
            <person name="Chen G.-Z."/>
            <person name="Liu X.-D."/>
            <person name="Liao X.-Y."/>
            <person name="Jiang Y.-T."/>
            <person name="Yu X."/>
            <person name="Hao Y."/>
            <person name="Huang J."/>
            <person name="Zhao X.-W."/>
            <person name="Ke S."/>
            <person name="Chen Y.-Y."/>
            <person name="Wu W.-L."/>
            <person name="Hsu J.-L."/>
            <person name="Lin Y.-F."/>
            <person name="Huang M.-D."/>
            <person name="Li C.-Y."/>
            <person name="Huang L."/>
            <person name="Wang Z.-W."/>
            <person name="Zhao X."/>
            <person name="Zhong W.-Y."/>
            <person name="Peng D.-H."/>
            <person name="Ahmad S."/>
            <person name="Lan S."/>
            <person name="Zhang J.-S."/>
            <person name="Tsai W.-C."/>
            <person name="Van De Peer Y."/>
            <person name="Liu Z.-J."/>
        </authorList>
    </citation>
    <scope>NUCLEOTIDE SEQUENCE</scope>
    <source>
        <strain evidence="1">SCP</strain>
        <tissue evidence="1">Leaves</tissue>
    </source>
</reference>
<protein>
    <submittedName>
        <fullName evidence="1">Uncharacterized protein</fullName>
    </submittedName>
</protein>
<evidence type="ECO:0000313" key="2">
    <source>
        <dbReference type="Proteomes" id="UP001179952"/>
    </source>
</evidence>
<keyword evidence="2" id="KW-1185">Reference proteome</keyword>
<comment type="caution">
    <text evidence="1">The sequence shown here is derived from an EMBL/GenBank/DDBJ whole genome shotgun (WGS) entry which is preliminary data.</text>
</comment>
<gene>
    <name evidence="1" type="ORF">QJS04_geneDACA015491</name>
</gene>
<sequence length="117" mass="13740">MNFKETITGKFNIAVRRKLLQLLDAAAYGLKIEDYRKAIAELWCFSQQVAEWVEDSDPDHWANALFPRERYGELHSNCAKSFNSWILEACNLPIVQMVDHIKVQIMEMMYKRRNEAS</sequence>
<dbReference type="Proteomes" id="UP001179952">
    <property type="component" value="Unassembled WGS sequence"/>
</dbReference>
<evidence type="ECO:0000313" key="1">
    <source>
        <dbReference type="EMBL" id="KAK1259539.1"/>
    </source>
</evidence>
<name>A0AAV9A5Y1_ACOGR</name>
<organism evidence="1 2">
    <name type="scientific">Acorus gramineus</name>
    <name type="common">Dwarf sweet flag</name>
    <dbReference type="NCBI Taxonomy" id="55184"/>
    <lineage>
        <taxon>Eukaryota</taxon>
        <taxon>Viridiplantae</taxon>
        <taxon>Streptophyta</taxon>
        <taxon>Embryophyta</taxon>
        <taxon>Tracheophyta</taxon>
        <taxon>Spermatophyta</taxon>
        <taxon>Magnoliopsida</taxon>
        <taxon>Liliopsida</taxon>
        <taxon>Acoraceae</taxon>
        <taxon>Acorus</taxon>
    </lineage>
</organism>
<reference evidence="1" key="1">
    <citation type="journal article" date="2023" name="Nat. Commun.">
        <title>Diploid and tetraploid genomes of Acorus and the evolution of monocots.</title>
        <authorList>
            <person name="Ma L."/>
            <person name="Liu K.W."/>
            <person name="Li Z."/>
            <person name="Hsiao Y.Y."/>
            <person name="Qi Y."/>
            <person name="Fu T."/>
            <person name="Tang G.D."/>
            <person name="Zhang D."/>
            <person name="Sun W.H."/>
            <person name="Liu D.K."/>
            <person name="Li Y."/>
            <person name="Chen G.Z."/>
            <person name="Liu X.D."/>
            <person name="Liao X.Y."/>
            <person name="Jiang Y.T."/>
            <person name="Yu X."/>
            <person name="Hao Y."/>
            <person name="Huang J."/>
            <person name="Zhao X.W."/>
            <person name="Ke S."/>
            <person name="Chen Y.Y."/>
            <person name="Wu W.L."/>
            <person name="Hsu J.L."/>
            <person name="Lin Y.F."/>
            <person name="Huang M.D."/>
            <person name="Li C.Y."/>
            <person name="Huang L."/>
            <person name="Wang Z.W."/>
            <person name="Zhao X."/>
            <person name="Zhong W.Y."/>
            <person name="Peng D.H."/>
            <person name="Ahmad S."/>
            <person name="Lan S."/>
            <person name="Zhang J.S."/>
            <person name="Tsai W.C."/>
            <person name="Van de Peer Y."/>
            <person name="Liu Z.J."/>
        </authorList>
    </citation>
    <scope>NUCLEOTIDE SEQUENCE</scope>
    <source>
        <strain evidence="1">SCP</strain>
    </source>
</reference>
<accession>A0AAV9A5Y1</accession>
<dbReference type="EMBL" id="JAUJYN010000012">
    <property type="protein sequence ID" value="KAK1259539.1"/>
    <property type="molecule type" value="Genomic_DNA"/>
</dbReference>
<proteinExistence type="predicted"/>